<organism evidence="2 3">
    <name type="scientific">Candidatus Blautia avicola</name>
    <dbReference type="NCBI Taxonomy" id="2838483"/>
    <lineage>
        <taxon>Bacteria</taxon>
        <taxon>Bacillati</taxon>
        <taxon>Bacillota</taxon>
        <taxon>Clostridia</taxon>
        <taxon>Lachnospirales</taxon>
        <taxon>Lachnospiraceae</taxon>
        <taxon>Blautia</taxon>
    </lineage>
</organism>
<sequence length="302" mass="34669">MSDKMRTHTDGRNTILQQDLTIKENPPGSVLVIHLFMEEQCSMPAKNTMFSAMERKYEDVDCITYSESMAGFAIKKYVSRFKDANVSPQLMITDCMSAEDFTIDDIAMSQMWDCPDSKEIFSKCRYRVCAMDMLTAGMEYKEKARLIVDFVDVLLELYPECKTVYFENSGKMLSRKSIVNSQMPPDRRFIYYAVNVRYFNILGGNSMLIDSLGMSTLFLPDVQFHFHGMDPNPVFSYAYNLLSYIYDTNCPIESGDKIDGIKEGKISPDVQWECRYEDALVQPVRLVLDVHMGEYASGKRAD</sequence>
<evidence type="ECO:0000259" key="1">
    <source>
        <dbReference type="Pfam" id="PF14080"/>
    </source>
</evidence>
<comment type="caution">
    <text evidence="2">The sequence shown here is derived from an EMBL/GenBank/DDBJ whole genome shotgun (WGS) entry which is preliminary data.</text>
</comment>
<accession>A0A9D2TVW6</accession>
<dbReference type="Pfam" id="PF14080">
    <property type="entry name" value="DUF4261"/>
    <property type="match status" value="1"/>
</dbReference>
<protein>
    <submittedName>
        <fullName evidence="2">DUF4261 domain-containing protein</fullName>
    </submittedName>
</protein>
<dbReference type="Proteomes" id="UP000823892">
    <property type="component" value="Unassembled WGS sequence"/>
</dbReference>
<reference evidence="2" key="1">
    <citation type="journal article" date="2021" name="PeerJ">
        <title>Extensive microbial diversity within the chicken gut microbiome revealed by metagenomics and culture.</title>
        <authorList>
            <person name="Gilroy R."/>
            <person name="Ravi A."/>
            <person name="Getino M."/>
            <person name="Pursley I."/>
            <person name="Horton D.L."/>
            <person name="Alikhan N.F."/>
            <person name="Baker D."/>
            <person name="Gharbi K."/>
            <person name="Hall N."/>
            <person name="Watson M."/>
            <person name="Adriaenssens E.M."/>
            <person name="Foster-Nyarko E."/>
            <person name="Jarju S."/>
            <person name="Secka A."/>
            <person name="Antonio M."/>
            <person name="Oren A."/>
            <person name="Chaudhuri R.R."/>
            <person name="La Ragione R."/>
            <person name="Hildebrand F."/>
            <person name="Pallen M.J."/>
        </authorList>
    </citation>
    <scope>NUCLEOTIDE SEQUENCE</scope>
    <source>
        <strain evidence="2">ChiBcec6-4105</strain>
    </source>
</reference>
<feature type="domain" description="DUF4261" evidence="1">
    <location>
        <begin position="210"/>
        <end position="290"/>
    </location>
</feature>
<evidence type="ECO:0000313" key="2">
    <source>
        <dbReference type="EMBL" id="HJD28451.1"/>
    </source>
</evidence>
<dbReference type="InterPro" id="IPR025357">
    <property type="entry name" value="DUF4261"/>
</dbReference>
<name>A0A9D2TVW6_9FIRM</name>
<dbReference type="EMBL" id="DWUY01000118">
    <property type="protein sequence ID" value="HJD28451.1"/>
    <property type="molecule type" value="Genomic_DNA"/>
</dbReference>
<dbReference type="AlphaFoldDB" id="A0A9D2TVW6"/>
<gene>
    <name evidence="2" type="ORF">H9914_05590</name>
</gene>
<evidence type="ECO:0000313" key="3">
    <source>
        <dbReference type="Proteomes" id="UP000823892"/>
    </source>
</evidence>
<reference evidence="2" key="2">
    <citation type="submission" date="2021-04" db="EMBL/GenBank/DDBJ databases">
        <authorList>
            <person name="Gilroy R."/>
        </authorList>
    </citation>
    <scope>NUCLEOTIDE SEQUENCE</scope>
    <source>
        <strain evidence="2">ChiBcec6-4105</strain>
    </source>
</reference>
<proteinExistence type="predicted"/>